<dbReference type="EMBL" id="VDUY01000002">
    <property type="protein sequence ID" value="TXL67358.1"/>
    <property type="molecule type" value="Genomic_DNA"/>
</dbReference>
<evidence type="ECO:0000256" key="1">
    <source>
        <dbReference type="SAM" id="SignalP"/>
    </source>
</evidence>
<feature type="signal peptide" evidence="1">
    <location>
        <begin position="1"/>
        <end position="19"/>
    </location>
</feature>
<protein>
    <recommendedName>
        <fullName evidence="4">Lipoprotein</fullName>
    </recommendedName>
</protein>
<name>A0A5C8P1T9_9BURK</name>
<keyword evidence="3" id="KW-1185">Reference proteome</keyword>
<evidence type="ECO:0000313" key="2">
    <source>
        <dbReference type="EMBL" id="TXL67358.1"/>
    </source>
</evidence>
<evidence type="ECO:0000313" key="3">
    <source>
        <dbReference type="Proteomes" id="UP000321548"/>
    </source>
</evidence>
<reference evidence="2 3" key="1">
    <citation type="submission" date="2019-06" db="EMBL/GenBank/DDBJ databases">
        <title>Quisquiliibacterium sp. nov., isolated from a maize field.</title>
        <authorList>
            <person name="Lin S.-Y."/>
            <person name="Tsai C.-F."/>
            <person name="Young C.-C."/>
        </authorList>
    </citation>
    <scope>NUCLEOTIDE SEQUENCE [LARGE SCALE GENOMIC DNA]</scope>
    <source>
        <strain evidence="2 3">CC-CFT501</strain>
    </source>
</reference>
<gene>
    <name evidence="2" type="ORF">FHP08_07095</name>
</gene>
<dbReference type="RefSeq" id="WP_147703658.1">
    <property type="nucleotide sequence ID" value="NZ_VDUY01000002.1"/>
</dbReference>
<evidence type="ECO:0008006" key="4">
    <source>
        <dbReference type="Google" id="ProtNLM"/>
    </source>
</evidence>
<proteinExistence type="predicted"/>
<sequence length="88" mass="9087">MKRSIFVSVTALALAAGLAACGEKPQDAAAAKVPGTTVKHDTKPWSGDAVAYQAGNFTRGDKASWESALQARMQGQNENVRIGGGAAR</sequence>
<keyword evidence="1" id="KW-0732">Signal</keyword>
<accession>A0A5C8P1T9</accession>
<dbReference type="Proteomes" id="UP000321548">
    <property type="component" value="Unassembled WGS sequence"/>
</dbReference>
<dbReference type="AlphaFoldDB" id="A0A5C8P1T9"/>
<organism evidence="2 3">
    <name type="scientific">Zeimonas arvi</name>
    <dbReference type="NCBI Taxonomy" id="2498847"/>
    <lineage>
        <taxon>Bacteria</taxon>
        <taxon>Pseudomonadati</taxon>
        <taxon>Pseudomonadota</taxon>
        <taxon>Betaproteobacteria</taxon>
        <taxon>Burkholderiales</taxon>
        <taxon>Burkholderiaceae</taxon>
        <taxon>Zeimonas</taxon>
    </lineage>
</organism>
<comment type="caution">
    <text evidence="2">The sequence shown here is derived from an EMBL/GenBank/DDBJ whole genome shotgun (WGS) entry which is preliminary data.</text>
</comment>
<dbReference type="OrthoDB" id="8662382at2"/>
<dbReference type="PROSITE" id="PS51257">
    <property type="entry name" value="PROKAR_LIPOPROTEIN"/>
    <property type="match status" value="1"/>
</dbReference>
<feature type="chain" id="PRO_5023073741" description="Lipoprotein" evidence="1">
    <location>
        <begin position="20"/>
        <end position="88"/>
    </location>
</feature>